<gene>
    <name evidence="1" type="primary">106061554</name>
</gene>
<dbReference type="VEuPathDB" id="VectorBase:BGLB040140"/>
<dbReference type="EnsemblMetazoa" id="BGLB040140-RA">
    <property type="protein sequence ID" value="BGLB040140-PA"/>
    <property type="gene ID" value="BGLB040140"/>
</dbReference>
<reference evidence="1" key="1">
    <citation type="submission" date="2020-05" db="UniProtKB">
        <authorList>
            <consortium name="EnsemblMetazoa"/>
        </authorList>
    </citation>
    <scope>IDENTIFICATION</scope>
    <source>
        <strain evidence="1">BB02</strain>
    </source>
</reference>
<proteinExistence type="predicted"/>
<organism evidence="1 2">
    <name type="scientific">Biomphalaria glabrata</name>
    <name type="common">Bloodfluke planorb</name>
    <name type="synonym">Freshwater snail</name>
    <dbReference type="NCBI Taxonomy" id="6526"/>
    <lineage>
        <taxon>Eukaryota</taxon>
        <taxon>Metazoa</taxon>
        <taxon>Spiralia</taxon>
        <taxon>Lophotrochozoa</taxon>
        <taxon>Mollusca</taxon>
        <taxon>Gastropoda</taxon>
        <taxon>Heterobranchia</taxon>
        <taxon>Euthyneura</taxon>
        <taxon>Panpulmonata</taxon>
        <taxon>Hygrophila</taxon>
        <taxon>Lymnaeoidea</taxon>
        <taxon>Planorbidae</taxon>
        <taxon>Biomphalaria</taxon>
    </lineage>
</organism>
<dbReference type="KEGG" id="bgt:106061554"/>
<evidence type="ECO:0008006" key="3">
    <source>
        <dbReference type="Google" id="ProtNLM"/>
    </source>
</evidence>
<name>A0A2C9M9P5_BIOGL</name>
<evidence type="ECO:0000313" key="2">
    <source>
        <dbReference type="Proteomes" id="UP000076420"/>
    </source>
</evidence>
<dbReference type="VEuPathDB" id="VectorBase:BGLAX_029331"/>
<dbReference type="AlphaFoldDB" id="A0A2C9M9P5"/>
<dbReference type="Proteomes" id="UP000076420">
    <property type="component" value="Unassembled WGS sequence"/>
</dbReference>
<protein>
    <recommendedName>
        <fullName evidence="3">Ig-like domain-containing protein</fullName>
    </recommendedName>
</protein>
<accession>A0A2C9M9P5</accession>
<sequence length="132" mass="14422">MTFVCIGQAGNLSVESRVTPNFTMTGALQRTSAVVPTTITANALVNVTCQSFEFSGQAIQWQYKRQSNDFISVNLRTPQIQTASVNITGLYCINFFRNTAQFAFPKAANNDQIRCLSTSTGFTSPPITLNVV</sequence>
<evidence type="ECO:0000313" key="1">
    <source>
        <dbReference type="EnsemblMetazoa" id="BGLB040140-PA"/>
    </source>
</evidence>